<feature type="domain" description="N,N-dimethylformamidase alpha subunit" evidence="1">
    <location>
        <begin position="18"/>
        <end position="103"/>
    </location>
</feature>
<organism evidence="2 3">
    <name type="scientific">Vineibacter terrae</name>
    <dbReference type="NCBI Taxonomy" id="2586908"/>
    <lineage>
        <taxon>Bacteria</taxon>
        <taxon>Pseudomonadati</taxon>
        <taxon>Pseudomonadota</taxon>
        <taxon>Alphaproteobacteria</taxon>
        <taxon>Hyphomicrobiales</taxon>
        <taxon>Vineibacter</taxon>
    </lineage>
</organism>
<comment type="caution">
    <text evidence="2">The sequence shown here is derived from an EMBL/GenBank/DDBJ whole genome shotgun (WGS) entry which is preliminary data.</text>
</comment>
<sequence length="109" mass="12563">MLNNDPDSAHYPIDASRRDLVEEFRRAPKGPHSRELQMVLHRLRWESPGGRYVLVTVEPGKRWVLGRLPGVRGAPVELMRNKTYESLAAAEWDVFKLRWEALTGQAIED</sequence>
<evidence type="ECO:0000313" key="2">
    <source>
        <dbReference type="EMBL" id="TXL75466.1"/>
    </source>
</evidence>
<reference evidence="2 3" key="1">
    <citation type="submission" date="2019-06" db="EMBL/GenBank/DDBJ databases">
        <title>New taxonomy in bacterial strain CC-CFT640, isolated from vineyard.</title>
        <authorList>
            <person name="Lin S.-Y."/>
            <person name="Tsai C.-F."/>
            <person name="Young C.-C."/>
        </authorList>
    </citation>
    <scope>NUCLEOTIDE SEQUENCE [LARGE SCALE GENOMIC DNA]</scope>
    <source>
        <strain evidence="2 3">CC-CFT640</strain>
    </source>
</reference>
<gene>
    <name evidence="2" type="ORF">FHP25_14075</name>
</gene>
<name>A0A5C8PNJ6_9HYPH</name>
<dbReference type="Proteomes" id="UP000321638">
    <property type="component" value="Unassembled WGS sequence"/>
</dbReference>
<dbReference type="AlphaFoldDB" id="A0A5C8PNJ6"/>
<evidence type="ECO:0000313" key="3">
    <source>
        <dbReference type="Proteomes" id="UP000321638"/>
    </source>
</evidence>
<dbReference type="EMBL" id="VDUZ01000014">
    <property type="protein sequence ID" value="TXL75466.1"/>
    <property type="molecule type" value="Genomic_DNA"/>
</dbReference>
<evidence type="ECO:0000259" key="1">
    <source>
        <dbReference type="Pfam" id="PF26354"/>
    </source>
</evidence>
<dbReference type="OrthoDB" id="7068805at2"/>
<keyword evidence="3" id="KW-1185">Reference proteome</keyword>
<proteinExistence type="predicted"/>
<protein>
    <recommendedName>
        <fullName evidence="1">N,N-dimethylformamidase alpha subunit domain-containing protein</fullName>
    </recommendedName>
</protein>
<accession>A0A5C8PNJ6</accession>
<dbReference type="Pfam" id="PF26354">
    <property type="entry name" value="DMF_alpha"/>
    <property type="match status" value="1"/>
</dbReference>
<dbReference type="InterPro" id="IPR058713">
    <property type="entry name" value="DMF_alpha_dom"/>
</dbReference>